<dbReference type="EMBL" id="JAIWIU010000153">
    <property type="protein sequence ID" value="MCA2018196.1"/>
    <property type="molecule type" value="Genomic_DNA"/>
</dbReference>
<organism evidence="1 2">
    <name type="scientific">Vibrio tritonius</name>
    <dbReference type="NCBI Taxonomy" id="1435069"/>
    <lineage>
        <taxon>Bacteria</taxon>
        <taxon>Pseudomonadati</taxon>
        <taxon>Pseudomonadota</taxon>
        <taxon>Gammaproteobacteria</taxon>
        <taxon>Vibrionales</taxon>
        <taxon>Vibrionaceae</taxon>
        <taxon>Vibrio</taxon>
    </lineage>
</organism>
<evidence type="ECO:0000313" key="1">
    <source>
        <dbReference type="EMBL" id="MCA2018196.1"/>
    </source>
</evidence>
<gene>
    <name evidence="1" type="ORF">LDJ79_18900</name>
</gene>
<dbReference type="RefSeq" id="WP_225251698.1">
    <property type="nucleotide sequence ID" value="NZ_JAIWIU010000153.1"/>
</dbReference>
<dbReference type="Proteomes" id="UP001199044">
    <property type="component" value="Unassembled WGS sequence"/>
</dbReference>
<comment type="caution">
    <text evidence="1">The sequence shown here is derived from an EMBL/GenBank/DDBJ whole genome shotgun (WGS) entry which is preliminary data.</text>
</comment>
<name>A0ABS7YR76_9VIBR</name>
<accession>A0ABS7YR76</accession>
<keyword evidence="2" id="KW-1185">Reference proteome</keyword>
<sequence>MNDAEIAQIVDKVLSQYTEPKAETEATPLLSDAKKDAQKTAAFDLTSIVSRALADTLNASSYRKD</sequence>
<reference evidence="2" key="1">
    <citation type="submission" date="2023-07" db="EMBL/GenBank/DDBJ databases">
        <title>Molecular identification of indigenous halophilic bacteria isolated from red sea cost, biodegradation of synthetic dyes and assessment of degraded metabolite toxicity.</title>
        <authorList>
            <person name="Chaieb K."/>
            <person name="Altayb H.N."/>
        </authorList>
    </citation>
    <scope>NUCLEOTIDE SEQUENCE [LARGE SCALE GENOMIC DNA]</scope>
    <source>
        <strain evidence="2">K20</strain>
    </source>
</reference>
<proteinExistence type="predicted"/>
<protein>
    <submittedName>
        <fullName evidence="1">Uncharacterized protein</fullName>
    </submittedName>
</protein>
<evidence type="ECO:0000313" key="2">
    <source>
        <dbReference type="Proteomes" id="UP001199044"/>
    </source>
</evidence>